<name>A0A8S0Z351_ARCPL</name>
<accession>A0A8S0Z351</accession>
<evidence type="ECO:0000313" key="2">
    <source>
        <dbReference type="EMBL" id="CAB3226757.1"/>
    </source>
</evidence>
<dbReference type="Proteomes" id="UP000494106">
    <property type="component" value="Unassembled WGS sequence"/>
</dbReference>
<reference evidence="2 3" key="1">
    <citation type="submission" date="2020-04" db="EMBL/GenBank/DDBJ databases">
        <authorList>
            <person name="Wallbank WR R."/>
            <person name="Pardo Diaz C."/>
            <person name="Kozak K."/>
            <person name="Martin S."/>
            <person name="Jiggins C."/>
            <person name="Moest M."/>
            <person name="Warren A I."/>
            <person name="Byers J.R.P. K."/>
            <person name="Montejo-Kovacevich G."/>
            <person name="Yen C E."/>
        </authorList>
    </citation>
    <scope>NUCLEOTIDE SEQUENCE [LARGE SCALE GENOMIC DNA]</scope>
</reference>
<evidence type="ECO:0000256" key="1">
    <source>
        <dbReference type="SAM" id="MobiDB-lite"/>
    </source>
</evidence>
<gene>
    <name evidence="2" type="ORF">APLA_LOCUS3068</name>
</gene>
<dbReference type="AlphaFoldDB" id="A0A8S0Z351"/>
<organism evidence="2 3">
    <name type="scientific">Arctia plantaginis</name>
    <name type="common">Wood tiger moth</name>
    <name type="synonym">Phalaena plantaginis</name>
    <dbReference type="NCBI Taxonomy" id="874455"/>
    <lineage>
        <taxon>Eukaryota</taxon>
        <taxon>Metazoa</taxon>
        <taxon>Ecdysozoa</taxon>
        <taxon>Arthropoda</taxon>
        <taxon>Hexapoda</taxon>
        <taxon>Insecta</taxon>
        <taxon>Pterygota</taxon>
        <taxon>Neoptera</taxon>
        <taxon>Endopterygota</taxon>
        <taxon>Lepidoptera</taxon>
        <taxon>Glossata</taxon>
        <taxon>Ditrysia</taxon>
        <taxon>Noctuoidea</taxon>
        <taxon>Erebidae</taxon>
        <taxon>Arctiinae</taxon>
        <taxon>Arctia</taxon>
    </lineage>
</organism>
<feature type="region of interest" description="Disordered" evidence="1">
    <location>
        <begin position="1"/>
        <end position="21"/>
    </location>
</feature>
<dbReference type="EMBL" id="CADEBC010000232">
    <property type="protein sequence ID" value="CAB3226757.1"/>
    <property type="molecule type" value="Genomic_DNA"/>
</dbReference>
<dbReference type="OrthoDB" id="7034692at2759"/>
<proteinExistence type="predicted"/>
<keyword evidence="3" id="KW-1185">Reference proteome</keyword>
<protein>
    <submittedName>
        <fullName evidence="2">Uncharacterized protein</fullName>
    </submittedName>
</protein>
<sequence length="77" mass="8864">MEIDNDIEVTVRNRTPPPKSKPKTVLLIIERFSQGRFHPVIHLLKTRLFAFYVNQLRGVYERVRRDDGAGASADGQE</sequence>
<evidence type="ECO:0000313" key="3">
    <source>
        <dbReference type="Proteomes" id="UP000494106"/>
    </source>
</evidence>
<comment type="caution">
    <text evidence="2">The sequence shown here is derived from an EMBL/GenBank/DDBJ whole genome shotgun (WGS) entry which is preliminary data.</text>
</comment>